<dbReference type="PROSITE" id="PS50240">
    <property type="entry name" value="TRYPSIN_DOM"/>
    <property type="match status" value="1"/>
</dbReference>
<name>A0A7R8W6T7_9CRUS</name>
<dbReference type="InterPro" id="IPR009003">
    <property type="entry name" value="Peptidase_S1_PA"/>
</dbReference>
<evidence type="ECO:0000256" key="3">
    <source>
        <dbReference type="SAM" id="MobiDB-lite"/>
    </source>
</evidence>
<dbReference type="SMART" id="SM00020">
    <property type="entry name" value="Tryp_SPc"/>
    <property type="match status" value="1"/>
</dbReference>
<dbReference type="InterPro" id="IPR033116">
    <property type="entry name" value="TRYPSIN_SER"/>
</dbReference>
<dbReference type="Gene3D" id="2.40.10.10">
    <property type="entry name" value="Trypsin-like serine proteases"/>
    <property type="match status" value="1"/>
</dbReference>
<organism evidence="5">
    <name type="scientific">Cyprideis torosa</name>
    <dbReference type="NCBI Taxonomy" id="163714"/>
    <lineage>
        <taxon>Eukaryota</taxon>
        <taxon>Metazoa</taxon>
        <taxon>Ecdysozoa</taxon>
        <taxon>Arthropoda</taxon>
        <taxon>Crustacea</taxon>
        <taxon>Oligostraca</taxon>
        <taxon>Ostracoda</taxon>
        <taxon>Podocopa</taxon>
        <taxon>Podocopida</taxon>
        <taxon>Cytherocopina</taxon>
        <taxon>Cytheroidea</taxon>
        <taxon>Cytherideidae</taxon>
        <taxon>Cyprideis</taxon>
    </lineage>
</organism>
<sequence length="419" mass="46847">MMHTVWLVAVQLLTGTLVSGQAYQRHHPHESLPNREPDYEEDFDDPKQSPTLVSFSDDLAVCGWPTITGKIIGGEPAERGEFPSLLSLRVNGRHLCGASLISPNFALTAAHCLEKNYLSQVSVVVREYNIHKDDIAPQEYEVYPDLAVYHARYVQKYYDNDIGLLHFRQPIKYDQFTKPACIPSNHELKLANKNGIVPGWGKLKEKGEGPETLMKVVMRITTMEECVAALGPYNVASNKFCAGYLDGHKDACQGDSGGPIYVNADGYMIQVGITSSGVGCGREGVLGLYTRLSSHAPWILKAMSMLEGPNETVTFEEMSLANAIARYRTLQKYISLDTHHNRKSNTDTIWQPRNQHAIEGRETKILPAHEAINLSLYEFGSGDFIIRNIKRTNSGIKLTPFIPHFLLCFSVNMLNYQCL</sequence>
<feature type="chain" id="PRO_5043377749" evidence="4">
    <location>
        <begin position="21"/>
        <end position="419"/>
    </location>
</feature>
<dbReference type="PANTHER" id="PTHR24252">
    <property type="entry name" value="ACROSIN-RELATED"/>
    <property type="match status" value="1"/>
</dbReference>
<evidence type="ECO:0000256" key="4">
    <source>
        <dbReference type="SAM" id="SignalP"/>
    </source>
</evidence>
<dbReference type="GO" id="GO:0006508">
    <property type="term" value="P:proteolysis"/>
    <property type="evidence" value="ECO:0007669"/>
    <property type="project" value="InterPro"/>
</dbReference>
<dbReference type="EMBL" id="OB660566">
    <property type="protein sequence ID" value="CAD7225411.1"/>
    <property type="molecule type" value="Genomic_DNA"/>
</dbReference>
<dbReference type="PRINTS" id="PR00722">
    <property type="entry name" value="CHYMOTRYPSIN"/>
</dbReference>
<evidence type="ECO:0000256" key="2">
    <source>
        <dbReference type="ARBA" id="ARBA00024195"/>
    </source>
</evidence>
<dbReference type="PANTHER" id="PTHR24252:SF10">
    <property type="entry name" value="SERINE PROTEASE 56"/>
    <property type="match status" value="1"/>
</dbReference>
<dbReference type="InterPro" id="IPR001254">
    <property type="entry name" value="Trypsin_dom"/>
</dbReference>
<comment type="similarity">
    <text evidence="2">Belongs to the peptidase S1 family. CLIP subfamily.</text>
</comment>
<dbReference type="FunFam" id="2.40.10.10:FF:000068">
    <property type="entry name" value="transmembrane protease serine 2"/>
    <property type="match status" value="1"/>
</dbReference>
<proteinExistence type="inferred from homology"/>
<reference evidence="5" key="1">
    <citation type="submission" date="2020-11" db="EMBL/GenBank/DDBJ databases">
        <authorList>
            <person name="Tran Van P."/>
        </authorList>
    </citation>
    <scope>NUCLEOTIDE SEQUENCE</scope>
</reference>
<feature type="region of interest" description="Disordered" evidence="3">
    <location>
        <begin position="24"/>
        <end position="47"/>
    </location>
</feature>
<gene>
    <name evidence="5" type="ORF">CTOB1V02_LOCUS3353</name>
</gene>
<dbReference type="OrthoDB" id="6364259at2759"/>
<dbReference type="FunFam" id="2.40.10.10:FF:000002">
    <property type="entry name" value="Transmembrane protease serine"/>
    <property type="match status" value="1"/>
</dbReference>
<dbReference type="Pfam" id="PF00089">
    <property type="entry name" value="Trypsin"/>
    <property type="match status" value="1"/>
</dbReference>
<evidence type="ECO:0000313" key="5">
    <source>
        <dbReference type="EMBL" id="CAD7225411.1"/>
    </source>
</evidence>
<evidence type="ECO:0000256" key="1">
    <source>
        <dbReference type="ARBA" id="ARBA00023157"/>
    </source>
</evidence>
<accession>A0A7R8W6T7</accession>
<dbReference type="InterPro" id="IPR001314">
    <property type="entry name" value="Peptidase_S1A"/>
</dbReference>
<dbReference type="InterPro" id="IPR018114">
    <property type="entry name" value="TRYPSIN_HIS"/>
</dbReference>
<dbReference type="PROSITE" id="PS00134">
    <property type="entry name" value="TRYPSIN_HIS"/>
    <property type="match status" value="1"/>
</dbReference>
<dbReference type="SUPFAM" id="SSF50494">
    <property type="entry name" value="Trypsin-like serine proteases"/>
    <property type="match status" value="1"/>
</dbReference>
<protein>
    <submittedName>
        <fullName evidence="5">Uncharacterized protein</fullName>
    </submittedName>
</protein>
<keyword evidence="1" id="KW-1015">Disulfide bond</keyword>
<keyword evidence="4" id="KW-0732">Signal</keyword>
<dbReference type="PROSITE" id="PS00135">
    <property type="entry name" value="TRYPSIN_SER"/>
    <property type="match status" value="1"/>
</dbReference>
<dbReference type="GO" id="GO:0004252">
    <property type="term" value="F:serine-type endopeptidase activity"/>
    <property type="evidence" value="ECO:0007669"/>
    <property type="project" value="InterPro"/>
</dbReference>
<dbReference type="InterPro" id="IPR043504">
    <property type="entry name" value="Peptidase_S1_PA_chymotrypsin"/>
</dbReference>
<dbReference type="AlphaFoldDB" id="A0A7R8W6T7"/>
<dbReference type="CDD" id="cd00190">
    <property type="entry name" value="Tryp_SPc"/>
    <property type="match status" value="1"/>
</dbReference>
<feature type="signal peptide" evidence="4">
    <location>
        <begin position="1"/>
        <end position="20"/>
    </location>
</feature>